<gene>
    <name evidence="1" type="ORF">SAMN05444004_10168</name>
</gene>
<proteinExistence type="predicted"/>
<dbReference type="STRING" id="1244108.SAMN05444004_10168"/>
<protein>
    <submittedName>
        <fullName evidence="1">Uncharacterized protein</fullName>
    </submittedName>
</protein>
<dbReference type="EMBL" id="FNPX01000001">
    <property type="protein sequence ID" value="SDY29522.1"/>
    <property type="molecule type" value="Genomic_DNA"/>
</dbReference>
<name>A0A1H3IP95_9RHOB</name>
<dbReference type="Proteomes" id="UP000198914">
    <property type="component" value="Unassembled WGS sequence"/>
</dbReference>
<evidence type="ECO:0000313" key="1">
    <source>
        <dbReference type="EMBL" id="SDY29522.1"/>
    </source>
</evidence>
<dbReference type="RefSeq" id="WP_092640559.1">
    <property type="nucleotide sequence ID" value="NZ_FNPX01000001.1"/>
</dbReference>
<organism evidence="1 2">
    <name type="scientific">Jannaschia faecimaris</name>
    <dbReference type="NCBI Taxonomy" id="1244108"/>
    <lineage>
        <taxon>Bacteria</taxon>
        <taxon>Pseudomonadati</taxon>
        <taxon>Pseudomonadota</taxon>
        <taxon>Alphaproteobacteria</taxon>
        <taxon>Rhodobacterales</taxon>
        <taxon>Roseobacteraceae</taxon>
        <taxon>Jannaschia</taxon>
    </lineage>
</organism>
<reference evidence="2" key="1">
    <citation type="submission" date="2016-10" db="EMBL/GenBank/DDBJ databases">
        <authorList>
            <person name="Varghese N."/>
            <person name="Submissions S."/>
        </authorList>
    </citation>
    <scope>NUCLEOTIDE SEQUENCE [LARGE SCALE GENOMIC DNA]</scope>
    <source>
        <strain evidence="2">DSM 100420</strain>
    </source>
</reference>
<sequence>MTNNIVRLRPTETVKFDHDTLAALCASEGQHAETTITNALEEVGTLISVIGTQGGYYEGLHRSCTQLRRVADRVGMTTIHDGAEAVLNCIAQGNRVALAACTARLVRLGEPKQVGDWTMQQTPDTVA</sequence>
<dbReference type="AlphaFoldDB" id="A0A1H3IP95"/>
<dbReference type="OrthoDB" id="7658855at2"/>
<accession>A0A1H3IP95</accession>
<evidence type="ECO:0000313" key="2">
    <source>
        <dbReference type="Proteomes" id="UP000198914"/>
    </source>
</evidence>
<keyword evidence="2" id="KW-1185">Reference proteome</keyword>